<dbReference type="SUPFAM" id="SSF48403">
    <property type="entry name" value="Ankyrin repeat"/>
    <property type="match status" value="1"/>
</dbReference>
<dbReference type="InterPro" id="IPR026961">
    <property type="entry name" value="PGG_dom"/>
</dbReference>
<feature type="transmembrane region" description="Helical" evidence="1">
    <location>
        <begin position="628"/>
        <end position="647"/>
    </location>
</feature>
<dbReference type="AlphaFoldDB" id="A0AAV5HT92"/>
<dbReference type="EMBL" id="BPVZ01000004">
    <property type="protein sequence ID" value="GKU89915.1"/>
    <property type="molecule type" value="Genomic_DNA"/>
</dbReference>
<dbReference type="Pfam" id="PF12796">
    <property type="entry name" value="Ank_2"/>
    <property type="match status" value="1"/>
</dbReference>
<feature type="domain" description="PGG" evidence="2">
    <location>
        <begin position="509"/>
        <end position="621"/>
    </location>
</feature>
<dbReference type="Pfam" id="PF13962">
    <property type="entry name" value="PGG"/>
    <property type="match status" value="1"/>
</dbReference>
<evidence type="ECO:0000256" key="1">
    <source>
        <dbReference type="SAM" id="Phobius"/>
    </source>
</evidence>
<keyword evidence="1" id="KW-0812">Transmembrane</keyword>
<feature type="transmembrane region" description="Helical" evidence="1">
    <location>
        <begin position="521"/>
        <end position="540"/>
    </location>
</feature>
<dbReference type="Gene3D" id="1.25.40.20">
    <property type="entry name" value="Ankyrin repeat-containing domain"/>
    <property type="match status" value="2"/>
</dbReference>
<feature type="transmembrane region" description="Helical" evidence="1">
    <location>
        <begin position="597"/>
        <end position="621"/>
    </location>
</feature>
<evidence type="ECO:0000259" key="2">
    <source>
        <dbReference type="Pfam" id="PF13962"/>
    </source>
</evidence>
<dbReference type="PANTHER" id="PTHR24177:SF215">
    <property type="entry name" value="PGG DOMAIN-CONTAINING PROTEIN"/>
    <property type="match status" value="1"/>
</dbReference>
<name>A0AAV5HT92_9ROSI</name>
<organism evidence="3 4">
    <name type="scientific">Rubroshorea leprosula</name>
    <dbReference type="NCBI Taxonomy" id="152421"/>
    <lineage>
        <taxon>Eukaryota</taxon>
        <taxon>Viridiplantae</taxon>
        <taxon>Streptophyta</taxon>
        <taxon>Embryophyta</taxon>
        <taxon>Tracheophyta</taxon>
        <taxon>Spermatophyta</taxon>
        <taxon>Magnoliopsida</taxon>
        <taxon>eudicotyledons</taxon>
        <taxon>Gunneridae</taxon>
        <taxon>Pentapetalae</taxon>
        <taxon>rosids</taxon>
        <taxon>malvids</taxon>
        <taxon>Malvales</taxon>
        <taxon>Dipterocarpaceae</taxon>
        <taxon>Rubroshorea</taxon>
    </lineage>
</organism>
<keyword evidence="1" id="KW-0472">Membrane</keyword>
<keyword evidence="4" id="KW-1185">Reference proteome</keyword>
<gene>
    <name evidence="3" type="ORF">SLEP1_g3984</name>
</gene>
<keyword evidence="1" id="KW-1133">Transmembrane helix</keyword>
<dbReference type="InterPro" id="IPR002110">
    <property type="entry name" value="Ankyrin_rpt"/>
</dbReference>
<dbReference type="Proteomes" id="UP001054252">
    <property type="component" value="Unassembled WGS sequence"/>
</dbReference>
<reference evidence="3 4" key="1">
    <citation type="journal article" date="2021" name="Commun. Biol.">
        <title>The genome of Shorea leprosula (Dipterocarpaceae) highlights the ecological relevance of drought in aseasonal tropical rainforests.</title>
        <authorList>
            <person name="Ng K.K.S."/>
            <person name="Kobayashi M.J."/>
            <person name="Fawcett J.A."/>
            <person name="Hatakeyama M."/>
            <person name="Paape T."/>
            <person name="Ng C.H."/>
            <person name="Ang C.C."/>
            <person name="Tnah L.H."/>
            <person name="Lee C.T."/>
            <person name="Nishiyama T."/>
            <person name="Sese J."/>
            <person name="O'Brien M.J."/>
            <person name="Copetti D."/>
            <person name="Mohd Noor M.I."/>
            <person name="Ong R.C."/>
            <person name="Putra M."/>
            <person name="Sireger I.Z."/>
            <person name="Indrioko S."/>
            <person name="Kosugi Y."/>
            <person name="Izuno A."/>
            <person name="Isagi Y."/>
            <person name="Lee S.L."/>
            <person name="Shimizu K.K."/>
        </authorList>
    </citation>
    <scope>NUCLEOTIDE SEQUENCE [LARGE SCALE GENOMIC DNA]</scope>
    <source>
        <strain evidence="3">214</strain>
    </source>
</reference>
<dbReference type="PANTHER" id="PTHR24177">
    <property type="entry name" value="CASKIN"/>
    <property type="match status" value="1"/>
</dbReference>
<comment type="caution">
    <text evidence="3">The sequence shown here is derived from an EMBL/GenBank/DDBJ whole genome shotgun (WGS) entry which is preliminary data.</text>
</comment>
<dbReference type="SMART" id="SM00248">
    <property type="entry name" value="ANK"/>
    <property type="match status" value="7"/>
</dbReference>
<evidence type="ECO:0000313" key="3">
    <source>
        <dbReference type="EMBL" id="GKU89915.1"/>
    </source>
</evidence>
<feature type="transmembrane region" description="Helical" evidence="1">
    <location>
        <begin position="552"/>
        <end position="577"/>
    </location>
</feature>
<dbReference type="InterPro" id="IPR036770">
    <property type="entry name" value="Ankyrin_rpt-contain_sf"/>
</dbReference>
<accession>A0AAV5HT92</accession>
<sequence length="675" mass="76127">MAKEVVLACIRTDPENVEVMKEPFVKALRNEWESIKTVYQTKRYALFDSLTPCEDTVFHIAAYMGSVKLLRALFEMVPLSRKWEVLVMKNIHGNTLLHEAATNKNVDEGLEAVKFLVEIAHGEREKMLMDQNGLGETPLYRAAAFGTKATVEYLANEVEKEVGILQGNFTRTYDNLPILHVAIMNENFETAIWLLDKDPDLAMLKDFEKTCLQVLAGMSTSFKSSSGKMSGLKETIYRKFPHDLVHKDETDQHVPSQCCETRNSHQPMIGYTSLSMHRCLWIRFWTILEEWHYIKEIRERRRKHELGAKLAEMLVKKDSSSWRKHYHLEEHNTNICFLRDKETAGEEESEVSSKTGGIGATDVSLSDTPLIIAASTGILEIVEMIHKEYPQALEHVTENGQNILHVAILYRRNDIFEYVDKEGGAVNSRLVLGIDNDGDTILHKAASTKYYHGGTKSTIALKLQEELKWFKEVAKKVPASYTIHRNKKNKTAKELFKDQHQEQLKEAQEWVKNTCQSCSTVAVLVATVVFTAVFTAPGGFKENEGYAVLEKKPLYSFFTVMDVAGLANSLTSVVIFLSVLTSSLDLADFHSTIPRKLAFGFTCLFLGIATTVLSFTAAIILTIHLKKAWTASLTYAAAFLPVGVYAIVQFGLYIEFFNSAVISILELVKMLLPGI</sequence>
<proteinExistence type="predicted"/>
<dbReference type="GO" id="GO:0016020">
    <property type="term" value="C:membrane"/>
    <property type="evidence" value="ECO:0007669"/>
    <property type="project" value="TreeGrafter"/>
</dbReference>
<protein>
    <recommendedName>
        <fullName evidence="2">PGG domain-containing protein</fullName>
    </recommendedName>
</protein>
<evidence type="ECO:0000313" key="4">
    <source>
        <dbReference type="Proteomes" id="UP001054252"/>
    </source>
</evidence>